<evidence type="ECO:0000313" key="1">
    <source>
        <dbReference type="EMBL" id="JAH68997.1"/>
    </source>
</evidence>
<organism evidence="1">
    <name type="scientific">Anguilla anguilla</name>
    <name type="common">European freshwater eel</name>
    <name type="synonym">Muraena anguilla</name>
    <dbReference type="NCBI Taxonomy" id="7936"/>
    <lineage>
        <taxon>Eukaryota</taxon>
        <taxon>Metazoa</taxon>
        <taxon>Chordata</taxon>
        <taxon>Craniata</taxon>
        <taxon>Vertebrata</taxon>
        <taxon>Euteleostomi</taxon>
        <taxon>Actinopterygii</taxon>
        <taxon>Neopterygii</taxon>
        <taxon>Teleostei</taxon>
        <taxon>Anguilliformes</taxon>
        <taxon>Anguillidae</taxon>
        <taxon>Anguilla</taxon>
    </lineage>
</organism>
<dbReference type="EMBL" id="GBXM01039580">
    <property type="protein sequence ID" value="JAH68997.1"/>
    <property type="molecule type" value="Transcribed_RNA"/>
</dbReference>
<proteinExistence type="predicted"/>
<accession>A0A0E9UT57</accession>
<reference evidence="1" key="2">
    <citation type="journal article" date="2015" name="Fish Shellfish Immunol.">
        <title>Early steps in the European eel (Anguilla anguilla)-Vibrio vulnificus interaction in the gills: Role of the RtxA13 toxin.</title>
        <authorList>
            <person name="Callol A."/>
            <person name="Pajuelo D."/>
            <person name="Ebbesson L."/>
            <person name="Teles M."/>
            <person name="MacKenzie S."/>
            <person name="Amaro C."/>
        </authorList>
    </citation>
    <scope>NUCLEOTIDE SEQUENCE</scope>
</reference>
<name>A0A0E9UT57_ANGAN</name>
<dbReference type="AlphaFoldDB" id="A0A0E9UT57"/>
<dbReference type="EMBL" id="GBXM01033611">
    <property type="protein sequence ID" value="JAH74966.1"/>
    <property type="molecule type" value="Transcribed_RNA"/>
</dbReference>
<sequence>MWRGDTFKDKFSWSKTDIGIGLVKSISVDHCYIQ</sequence>
<reference evidence="1" key="1">
    <citation type="submission" date="2014-11" db="EMBL/GenBank/DDBJ databases">
        <authorList>
            <person name="Amaro Gonzalez C."/>
        </authorList>
    </citation>
    <scope>NUCLEOTIDE SEQUENCE</scope>
</reference>
<protein>
    <submittedName>
        <fullName evidence="1">Uncharacterized protein</fullName>
    </submittedName>
</protein>